<evidence type="ECO:0000313" key="2">
    <source>
        <dbReference type="Proteomes" id="UP000799754"/>
    </source>
</evidence>
<accession>A0ACB6SFG5</accession>
<evidence type="ECO:0000313" key="1">
    <source>
        <dbReference type="EMBL" id="KAF2633020.1"/>
    </source>
</evidence>
<sequence>MSSLPTGPNSSPQTLDTAAPLFCFIFVYTDKPEDGGIIVDVSGISQNYSVRGQKTTRKQEQSDGTVSISGPPSRPSQVQKFFNDVVSPTDLKKTITIVVDTNGCGMNTVDILPILLSTVCQEEIQFQFRCPPHQARLEETLNKAIQQRSKWQTLIFRAKHIYISLNGLRIDFYNRGLVVWEEGMGWEEGIDTAPNKFWGDLGFEVQETHCYDRLELQLPEELTLPDSVLLSVVPHLAT</sequence>
<proteinExistence type="predicted"/>
<dbReference type="Proteomes" id="UP000799754">
    <property type="component" value="Unassembled WGS sequence"/>
</dbReference>
<comment type="caution">
    <text evidence="1">The sequence shown here is derived from an EMBL/GenBank/DDBJ whole genome shotgun (WGS) entry which is preliminary data.</text>
</comment>
<keyword evidence="2" id="KW-1185">Reference proteome</keyword>
<organism evidence="1 2">
    <name type="scientific">Macroventuria anomochaeta</name>
    <dbReference type="NCBI Taxonomy" id="301207"/>
    <lineage>
        <taxon>Eukaryota</taxon>
        <taxon>Fungi</taxon>
        <taxon>Dikarya</taxon>
        <taxon>Ascomycota</taxon>
        <taxon>Pezizomycotina</taxon>
        <taxon>Dothideomycetes</taxon>
        <taxon>Pleosporomycetidae</taxon>
        <taxon>Pleosporales</taxon>
        <taxon>Pleosporineae</taxon>
        <taxon>Didymellaceae</taxon>
        <taxon>Macroventuria</taxon>
    </lineage>
</organism>
<name>A0ACB6SFG5_9PLEO</name>
<protein>
    <submittedName>
        <fullName evidence="1">Uncharacterized protein</fullName>
    </submittedName>
</protein>
<reference evidence="1" key="1">
    <citation type="journal article" date="2020" name="Stud. Mycol.">
        <title>101 Dothideomycetes genomes: a test case for predicting lifestyles and emergence of pathogens.</title>
        <authorList>
            <person name="Haridas S."/>
            <person name="Albert R."/>
            <person name="Binder M."/>
            <person name="Bloem J."/>
            <person name="Labutti K."/>
            <person name="Salamov A."/>
            <person name="Andreopoulos B."/>
            <person name="Baker S."/>
            <person name="Barry K."/>
            <person name="Bills G."/>
            <person name="Bluhm B."/>
            <person name="Cannon C."/>
            <person name="Castanera R."/>
            <person name="Culley D."/>
            <person name="Daum C."/>
            <person name="Ezra D."/>
            <person name="Gonzalez J."/>
            <person name="Henrissat B."/>
            <person name="Kuo A."/>
            <person name="Liang C."/>
            <person name="Lipzen A."/>
            <person name="Lutzoni F."/>
            <person name="Magnuson J."/>
            <person name="Mondo S."/>
            <person name="Nolan M."/>
            <person name="Ohm R."/>
            <person name="Pangilinan J."/>
            <person name="Park H.-J."/>
            <person name="Ramirez L."/>
            <person name="Alfaro M."/>
            <person name="Sun H."/>
            <person name="Tritt A."/>
            <person name="Yoshinaga Y."/>
            <person name="Zwiers L.-H."/>
            <person name="Turgeon B."/>
            <person name="Goodwin S."/>
            <person name="Spatafora J."/>
            <person name="Crous P."/>
            <person name="Grigoriev I."/>
        </authorList>
    </citation>
    <scope>NUCLEOTIDE SEQUENCE</scope>
    <source>
        <strain evidence="1">CBS 525.71</strain>
    </source>
</reference>
<gene>
    <name evidence="1" type="ORF">BU25DRAFT_417557</name>
</gene>
<dbReference type="EMBL" id="MU006702">
    <property type="protein sequence ID" value="KAF2633020.1"/>
    <property type="molecule type" value="Genomic_DNA"/>
</dbReference>